<feature type="transmembrane region" description="Helical" evidence="2">
    <location>
        <begin position="343"/>
        <end position="362"/>
    </location>
</feature>
<dbReference type="GeneID" id="303174376"/>
<evidence type="ECO:0000313" key="5">
    <source>
        <dbReference type="Proteomes" id="UP000195787"/>
    </source>
</evidence>
<keyword evidence="5" id="KW-1185">Reference proteome</keyword>
<dbReference type="AlphaFoldDB" id="A0A1R4GNS2"/>
<sequence length="441" mass="47686">MPWPVKKTRIAYENSWIRVREEEVERPDGSDGLYGVIETGGAAFVVALDEQNRVALVRLNRHTTGDSLEIPAGGLDHQDPLIAAKRELLEEAGLEAKAWQHLASLNAMNGVARAKHHIYLATELRKVGGEDAEQLVEGILGLEWVDFEEARRMCGDGRITDSETVAALGLAHEQLVGSGRSSGDHADALGERGDDGASDSSAADAGTASAVPREKPPWYAQEWTRQWGSILIAAVGAWTLSPLLESLDADRGEQSILAAFVQGLTPALLVYALWGPLYTLLTVIAFGRMRGQRLRQRLQRTRIRRGNASTPATWASTIVMIAVFGVGTLLVAGGLGESTSTKIAAASCLVGAWLLMMTVFALEYAAMWANRWGFEFPEGDDGDDVRSLRDFIYVSAQVNTTFGPGDIRFVDSRARGTVTAQSLVAFLFNTVVIALLIALIA</sequence>
<dbReference type="InterPro" id="IPR015797">
    <property type="entry name" value="NUDIX_hydrolase-like_dom_sf"/>
</dbReference>
<keyword evidence="2" id="KW-0472">Membrane</keyword>
<dbReference type="Gene3D" id="3.90.79.10">
    <property type="entry name" value="Nucleoside Triphosphate Pyrophosphohydrolase"/>
    <property type="match status" value="1"/>
</dbReference>
<dbReference type="OrthoDB" id="177518at2"/>
<dbReference type="CDD" id="cd24161">
    <property type="entry name" value="NUDIX_ADPRase_Ndx2"/>
    <property type="match status" value="1"/>
</dbReference>
<reference evidence="4 5" key="1">
    <citation type="submission" date="2017-02" db="EMBL/GenBank/DDBJ databases">
        <authorList>
            <person name="Peterson S.W."/>
        </authorList>
    </citation>
    <scope>NUCLEOTIDE SEQUENCE [LARGE SCALE GENOMIC DNA]</scope>
    <source>
        <strain evidence="4 5">LMG 22410</strain>
    </source>
</reference>
<dbReference type="SUPFAM" id="SSF55811">
    <property type="entry name" value="Nudix"/>
    <property type="match status" value="1"/>
</dbReference>
<accession>A0A1R4GNS2</accession>
<evidence type="ECO:0000256" key="1">
    <source>
        <dbReference type="SAM" id="MobiDB-lite"/>
    </source>
</evidence>
<dbReference type="EMBL" id="FUHU01000047">
    <property type="protein sequence ID" value="SJM69763.1"/>
    <property type="molecule type" value="Genomic_DNA"/>
</dbReference>
<name>A0A1R4GNS2_9MICO</name>
<feature type="domain" description="Nudix hydrolase" evidence="3">
    <location>
        <begin position="38"/>
        <end position="167"/>
    </location>
</feature>
<keyword evidence="2" id="KW-0812">Transmembrane</keyword>
<feature type="compositionally biased region" description="Basic and acidic residues" evidence="1">
    <location>
        <begin position="182"/>
        <end position="195"/>
    </location>
</feature>
<keyword evidence="2" id="KW-1133">Transmembrane helix</keyword>
<keyword evidence="4" id="KW-0378">Hydrolase</keyword>
<proteinExistence type="predicted"/>
<feature type="transmembrane region" description="Helical" evidence="2">
    <location>
        <begin position="418"/>
        <end position="440"/>
    </location>
</feature>
<dbReference type="RefSeq" id="WP_159457004.1">
    <property type="nucleotide sequence ID" value="NZ_FUHU01000047.1"/>
</dbReference>
<evidence type="ECO:0000256" key="2">
    <source>
        <dbReference type="SAM" id="Phobius"/>
    </source>
</evidence>
<dbReference type="InterPro" id="IPR000086">
    <property type="entry name" value="NUDIX_hydrolase_dom"/>
</dbReference>
<organism evidence="4 5">
    <name type="scientific">Agrococcus casei LMG 22410</name>
    <dbReference type="NCBI Taxonomy" id="1255656"/>
    <lineage>
        <taxon>Bacteria</taxon>
        <taxon>Bacillati</taxon>
        <taxon>Actinomycetota</taxon>
        <taxon>Actinomycetes</taxon>
        <taxon>Micrococcales</taxon>
        <taxon>Microbacteriaceae</taxon>
        <taxon>Agrococcus</taxon>
    </lineage>
</organism>
<protein>
    <submittedName>
        <fullName evidence="4">ADP-ribose pyrophosphatase</fullName>
        <ecNumber evidence="4">3.6.1.13</ecNumber>
    </submittedName>
</protein>
<dbReference type="InterPro" id="IPR009781">
    <property type="entry name" value="DUF1345"/>
</dbReference>
<feature type="compositionally biased region" description="Low complexity" evidence="1">
    <location>
        <begin position="198"/>
        <end position="210"/>
    </location>
</feature>
<dbReference type="Proteomes" id="UP000195787">
    <property type="component" value="Unassembled WGS sequence"/>
</dbReference>
<gene>
    <name evidence="4" type="ORF">CZ674_13455</name>
</gene>
<evidence type="ECO:0000259" key="3">
    <source>
        <dbReference type="PROSITE" id="PS51462"/>
    </source>
</evidence>
<feature type="transmembrane region" description="Helical" evidence="2">
    <location>
        <begin position="264"/>
        <end position="287"/>
    </location>
</feature>
<dbReference type="Pfam" id="PF00293">
    <property type="entry name" value="NUDIX"/>
    <property type="match status" value="1"/>
</dbReference>
<dbReference type="Pfam" id="PF07077">
    <property type="entry name" value="DUF1345"/>
    <property type="match status" value="1"/>
</dbReference>
<dbReference type="GO" id="GO:0047631">
    <property type="term" value="F:ADP-ribose diphosphatase activity"/>
    <property type="evidence" value="ECO:0007669"/>
    <property type="project" value="UniProtKB-EC"/>
</dbReference>
<dbReference type="PROSITE" id="PS51462">
    <property type="entry name" value="NUDIX"/>
    <property type="match status" value="1"/>
</dbReference>
<dbReference type="EC" id="3.6.1.13" evidence="4"/>
<feature type="region of interest" description="Disordered" evidence="1">
    <location>
        <begin position="177"/>
        <end position="215"/>
    </location>
</feature>
<evidence type="ECO:0000313" key="4">
    <source>
        <dbReference type="EMBL" id="SJM69763.1"/>
    </source>
</evidence>
<feature type="transmembrane region" description="Helical" evidence="2">
    <location>
        <begin position="308"/>
        <end position="331"/>
    </location>
</feature>